<accession>A0ABP7L354</accession>
<dbReference type="InterPro" id="IPR056442">
    <property type="entry name" value="GINT1_N"/>
</dbReference>
<dbReference type="Gene3D" id="3.40.50.170">
    <property type="entry name" value="Formyl transferase, N-terminal domain"/>
    <property type="match status" value="1"/>
</dbReference>
<dbReference type="SUPFAM" id="SSF75005">
    <property type="entry name" value="Arabinanase/levansucrase/invertase"/>
    <property type="match status" value="1"/>
</dbReference>
<evidence type="ECO:0000259" key="3">
    <source>
        <dbReference type="Pfam" id="PF24793"/>
    </source>
</evidence>
<protein>
    <recommendedName>
        <fullName evidence="3">Glucosamine inositolphosphorylceramide transferase 1 N-terminal domain-containing protein</fullName>
    </recommendedName>
</protein>
<proteinExistence type="predicted"/>
<dbReference type="PANTHER" id="PTHR43772">
    <property type="entry name" value="ENDO-1,4-BETA-XYLANASE"/>
    <property type="match status" value="1"/>
</dbReference>
<evidence type="ECO:0000313" key="4">
    <source>
        <dbReference type="EMBL" id="GAA3893254.1"/>
    </source>
</evidence>
<name>A0ABP7L354_9SPHN</name>
<keyword evidence="1" id="KW-0624">Polysaccharide degradation</keyword>
<comment type="caution">
    <text evidence="4">The sequence shown here is derived from an EMBL/GenBank/DDBJ whole genome shotgun (WGS) entry which is preliminary data.</text>
</comment>
<keyword evidence="2" id="KW-0119">Carbohydrate metabolism</keyword>
<reference evidence="5" key="1">
    <citation type="journal article" date="2019" name="Int. J. Syst. Evol. Microbiol.">
        <title>The Global Catalogue of Microorganisms (GCM) 10K type strain sequencing project: providing services to taxonomists for standard genome sequencing and annotation.</title>
        <authorList>
            <consortium name="The Broad Institute Genomics Platform"/>
            <consortium name="The Broad Institute Genome Sequencing Center for Infectious Disease"/>
            <person name="Wu L."/>
            <person name="Ma J."/>
        </authorList>
    </citation>
    <scope>NUCLEOTIDE SEQUENCE [LARGE SCALE GENOMIC DNA]</scope>
    <source>
        <strain evidence="5">JCM 17543</strain>
    </source>
</reference>
<dbReference type="EMBL" id="BAABBM010000001">
    <property type="protein sequence ID" value="GAA3893254.1"/>
    <property type="molecule type" value="Genomic_DNA"/>
</dbReference>
<dbReference type="InterPro" id="IPR052176">
    <property type="entry name" value="Glycosyl_Hydrlase_43_Enz"/>
</dbReference>
<keyword evidence="5" id="KW-1185">Reference proteome</keyword>
<dbReference type="SUPFAM" id="SSF53328">
    <property type="entry name" value="Formyltransferase"/>
    <property type="match status" value="1"/>
</dbReference>
<gene>
    <name evidence="4" type="ORF">GCM10022276_10550</name>
</gene>
<evidence type="ECO:0000313" key="5">
    <source>
        <dbReference type="Proteomes" id="UP001500827"/>
    </source>
</evidence>
<sequence length="495" mass="55193">MYERCVLENIPANKRVSLPEDIANLPTVQCVPLKVGKYRQRFDDASVRALREYDVDVLLRFGFGILTGEILTLPKYGLWSFHHGDPEHYRGAPPGFWEIHNKEPVTGVVLQRLTEKLDGGIVLHSGWFKTNIASYPRSLNRTLMGSAHFVARALIDLRRDPSALVDRPCVALCGQIYRYPRTIAVFEMLMVSVRARVFELCRSLFSHQQWAIGFVQKTPEKLLEEAGEAATPIQGVSWLPEPAGRFLADPFAVDGDSGVILAEEFDWKTGRGHIASIRSDISDPIDSRSAVREDFHLSYPYTFEHQGEIYCVPESAENNEVALYILNQSTGTWVKHKSLLSGCAVLDPTIFSHEGRWWLFCTKSGAGANEALYAWHAEDPLGDWHPHTANPLKVDVRSARPAGRPFVHDGHLIRPAQDCSTGYGNGICFNRITRITTDEFAENFAGLLLPETGTYGRGLHTICAAGPRSIVDGARSVFIGAEFCRVLRKKFGGSV</sequence>
<dbReference type="Gene3D" id="2.115.10.20">
    <property type="entry name" value="Glycosyl hydrolase domain, family 43"/>
    <property type="match status" value="1"/>
</dbReference>
<dbReference type="InterPro" id="IPR023296">
    <property type="entry name" value="Glyco_hydro_beta-prop_sf"/>
</dbReference>
<evidence type="ECO:0000256" key="2">
    <source>
        <dbReference type="ARBA" id="ARBA00023277"/>
    </source>
</evidence>
<keyword evidence="1" id="KW-0858">Xylan degradation</keyword>
<dbReference type="InterPro" id="IPR036477">
    <property type="entry name" value="Formyl_transf_N_sf"/>
</dbReference>
<feature type="domain" description="Glucosamine inositolphosphorylceramide transferase 1 N-terminal" evidence="3">
    <location>
        <begin position="245"/>
        <end position="443"/>
    </location>
</feature>
<dbReference type="PANTHER" id="PTHR43772:SF2">
    <property type="entry name" value="PUTATIVE (AFU_ORTHOLOGUE AFUA_2G04480)-RELATED"/>
    <property type="match status" value="1"/>
</dbReference>
<dbReference type="Proteomes" id="UP001500827">
    <property type="component" value="Unassembled WGS sequence"/>
</dbReference>
<organism evidence="4 5">
    <name type="scientific">Sphingomonas limnosediminicola</name>
    <dbReference type="NCBI Taxonomy" id="940133"/>
    <lineage>
        <taxon>Bacteria</taxon>
        <taxon>Pseudomonadati</taxon>
        <taxon>Pseudomonadota</taxon>
        <taxon>Alphaproteobacteria</taxon>
        <taxon>Sphingomonadales</taxon>
        <taxon>Sphingomonadaceae</taxon>
        <taxon>Sphingomonas</taxon>
    </lineage>
</organism>
<dbReference type="Pfam" id="PF24793">
    <property type="entry name" value="GINT1_N"/>
    <property type="match status" value="1"/>
</dbReference>
<evidence type="ECO:0000256" key="1">
    <source>
        <dbReference type="ARBA" id="ARBA00022651"/>
    </source>
</evidence>